<dbReference type="GO" id="GO:0016491">
    <property type="term" value="F:oxidoreductase activity"/>
    <property type="evidence" value="ECO:0007669"/>
    <property type="project" value="InterPro"/>
</dbReference>
<dbReference type="CDD" id="cd19100">
    <property type="entry name" value="AKR_unchar"/>
    <property type="match status" value="1"/>
</dbReference>
<dbReference type="PRINTS" id="PR00069">
    <property type="entry name" value="ALDKETRDTASE"/>
</dbReference>
<name>A0A3G2R6L3_9FIRM</name>
<keyword evidence="3" id="KW-0411">Iron-sulfur</keyword>
<dbReference type="SUPFAM" id="SSF54862">
    <property type="entry name" value="4Fe-4S ferredoxins"/>
    <property type="match status" value="1"/>
</dbReference>
<dbReference type="GO" id="GO:0046872">
    <property type="term" value="F:metal ion binding"/>
    <property type="evidence" value="ECO:0007669"/>
    <property type="project" value="UniProtKB-KW"/>
</dbReference>
<feature type="domain" description="4Fe-4S ferredoxin-type" evidence="4">
    <location>
        <begin position="259"/>
        <end position="287"/>
    </location>
</feature>
<evidence type="ECO:0000256" key="2">
    <source>
        <dbReference type="ARBA" id="ARBA00023004"/>
    </source>
</evidence>
<dbReference type="InterPro" id="IPR017896">
    <property type="entry name" value="4Fe4S_Fe-S-bd"/>
</dbReference>
<proteinExistence type="predicted"/>
<dbReference type="GO" id="GO:0051536">
    <property type="term" value="F:iron-sulfur cluster binding"/>
    <property type="evidence" value="ECO:0007669"/>
    <property type="project" value="UniProtKB-KW"/>
</dbReference>
<dbReference type="KEGG" id="bacg:D2962_09015"/>
<dbReference type="Gene3D" id="3.30.70.20">
    <property type="match status" value="1"/>
</dbReference>
<dbReference type="InterPro" id="IPR017900">
    <property type="entry name" value="4Fe4S_Fe_S_CS"/>
</dbReference>
<evidence type="ECO:0000313" key="6">
    <source>
        <dbReference type="Proteomes" id="UP000280960"/>
    </source>
</evidence>
<keyword evidence="6" id="KW-1185">Reference proteome</keyword>
<organism evidence="5 6">
    <name type="scientific">Biomaibacter acetigenes</name>
    <dbReference type="NCBI Taxonomy" id="2316383"/>
    <lineage>
        <taxon>Bacteria</taxon>
        <taxon>Bacillati</taxon>
        <taxon>Bacillota</taxon>
        <taxon>Clostridia</taxon>
        <taxon>Thermosediminibacterales</taxon>
        <taxon>Tepidanaerobacteraceae</taxon>
        <taxon>Biomaibacter</taxon>
    </lineage>
</organism>
<keyword evidence="2" id="KW-0408">Iron</keyword>
<feature type="domain" description="4Fe-4S ferredoxin-type" evidence="4">
    <location>
        <begin position="288"/>
        <end position="315"/>
    </location>
</feature>
<reference evidence="5 6" key="1">
    <citation type="submission" date="2018-10" db="EMBL/GenBank/DDBJ databases">
        <authorList>
            <person name="Zhang X."/>
        </authorList>
    </citation>
    <scope>NUCLEOTIDE SEQUENCE [LARGE SCALE GENOMIC DNA]</scope>
    <source>
        <strain evidence="5 6">SK-G1</strain>
    </source>
</reference>
<accession>A0A3G2R6L3</accession>
<dbReference type="EMBL" id="CP033169">
    <property type="protein sequence ID" value="AYO30738.1"/>
    <property type="molecule type" value="Genomic_DNA"/>
</dbReference>
<dbReference type="InterPro" id="IPR020471">
    <property type="entry name" value="AKR"/>
</dbReference>
<dbReference type="PANTHER" id="PTHR43312">
    <property type="entry name" value="D-THREO-ALDOSE 1-DEHYDROGENASE"/>
    <property type="match status" value="1"/>
</dbReference>
<dbReference type="Gene3D" id="3.20.20.100">
    <property type="entry name" value="NADP-dependent oxidoreductase domain"/>
    <property type="match status" value="1"/>
</dbReference>
<sequence length="315" mass="35306">MEYRILGGTGIRVSRLCFGSLGISPLQSHLSIEEGTDIILEAIRAGVNFIDTAEFYNNYPYIKKALKLTNRDIVVVSKSYAYTYEDMRSSVEKARKELDRDVIDVFMLHEQESRLTLNGHREALKYLIEAKEKGIIKAVGVSTHTVEVVEAAATMSEIDVIHPIINIKGIGIKDGDICQMERAIEKAYKNSKGIYGMKCLGGGNLIGIKEEAFKYILDFPYLHSVAVGMKSIAEVEANCLIFEGRPVTEELKNRLDSQKRKLIVEDWCEGCGRCVQHCKFKALSIVRGKSRVDPDRCVLCGYCAGYCPEFCIKII</sequence>
<dbReference type="Pfam" id="PF00037">
    <property type="entry name" value="Fer4"/>
    <property type="match status" value="2"/>
</dbReference>
<gene>
    <name evidence="5" type="ORF">D2962_09015</name>
</gene>
<dbReference type="Pfam" id="PF00248">
    <property type="entry name" value="Aldo_ket_red"/>
    <property type="match status" value="1"/>
</dbReference>
<evidence type="ECO:0000256" key="1">
    <source>
        <dbReference type="ARBA" id="ARBA00022723"/>
    </source>
</evidence>
<evidence type="ECO:0000259" key="4">
    <source>
        <dbReference type="PROSITE" id="PS51379"/>
    </source>
</evidence>
<dbReference type="InterPro" id="IPR036812">
    <property type="entry name" value="NAD(P)_OxRdtase_dom_sf"/>
</dbReference>
<dbReference type="RefSeq" id="WP_122014784.1">
    <property type="nucleotide sequence ID" value="NZ_CP033169.1"/>
</dbReference>
<protein>
    <submittedName>
        <fullName evidence="5">Aldo/keto reductase</fullName>
    </submittedName>
</protein>
<dbReference type="PANTHER" id="PTHR43312:SF1">
    <property type="entry name" value="NADP-DEPENDENT OXIDOREDUCTASE DOMAIN-CONTAINING PROTEIN"/>
    <property type="match status" value="1"/>
</dbReference>
<dbReference type="AlphaFoldDB" id="A0A3G2R6L3"/>
<dbReference type="Proteomes" id="UP000280960">
    <property type="component" value="Chromosome"/>
</dbReference>
<dbReference type="PROSITE" id="PS51379">
    <property type="entry name" value="4FE4S_FER_2"/>
    <property type="match status" value="2"/>
</dbReference>
<keyword evidence="1" id="KW-0479">Metal-binding</keyword>
<dbReference type="PROSITE" id="PS00198">
    <property type="entry name" value="4FE4S_FER_1"/>
    <property type="match status" value="1"/>
</dbReference>
<evidence type="ECO:0000313" key="5">
    <source>
        <dbReference type="EMBL" id="AYO30738.1"/>
    </source>
</evidence>
<dbReference type="SUPFAM" id="SSF51430">
    <property type="entry name" value="NAD(P)-linked oxidoreductase"/>
    <property type="match status" value="1"/>
</dbReference>
<dbReference type="InterPro" id="IPR053135">
    <property type="entry name" value="AKR2_Oxidoreductase"/>
</dbReference>
<dbReference type="InterPro" id="IPR023210">
    <property type="entry name" value="NADP_OxRdtase_dom"/>
</dbReference>
<evidence type="ECO:0000256" key="3">
    <source>
        <dbReference type="ARBA" id="ARBA00023014"/>
    </source>
</evidence>